<dbReference type="InterPro" id="IPR011055">
    <property type="entry name" value="Dup_hybrid_motif"/>
</dbReference>
<protein>
    <submittedName>
        <fullName evidence="4">Peptidoglycan DD-metalloendopeptidase family protein</fullName>
    </submittedName>
</protein>
<dbReference type="SUPFAM" id="SSF51261">
    <property type="entry name" value="Duplicated hybrid motif"/>
    <property type="match status" value="1"/>
</dbReference>
<reference evidence="4 5" key="1">
    <citation type="submission" date="2024-03" db="EMBL/GenBank/DDBJ databases">
        <title>Human intestinal bacterial collection.</title>
        <authorList>
            <person name="Pauvert C."/>
            <person name="Hitch T.C.A."/>
            <person name="Clavel T."/>
        </authorList>
    </citation>
    <scope>NUCLEOTIDE SEQUENCE [LARGE SCALE GENOMIC DNA]</scope>
    <source>
        <strain evidence="4 5">CLA-JM-H11</strain>
    </source>
</reference>
<keyword evidence="2" id="KW-0732">Signal</keyword>
<proteinExistence type="predicted"/>
<feature type="domain" description="M23ase beta-sheet core" evidence="3">
    <location>
        <begin position="294"/>
        <end position="387"/>
    </location>
</feature>
<comment type="caution">
    <text evidence="4">The sequence shown here is derived from an EMBL/GenBank/DDBJ whole genome shotgun (WGS) entry which is preliminary data.</text>
</comment>
<gene>
    <name evidence="4" type="ORF">WMO24_13385</name>
</gene>
<organism evidence="4 5">
    <name type="scientific">Ruthenibacterium intestinale</name>
    <dbReference type="NCBI Taxonomy" id="3133163"/>
    <lineage>
        <taxon>Bacteria</taxon>
        <taxon>Bacillati</taxon>
        <taxon>Bacillota</taxon>
        <taxon>Clostridia</taxon>
        <taxon>Eubacteriales</taxon>
        <taxon>Oscillospiraceae</taxon>
        <taxon>Ruthenibacterium</taxon>
    </lineage>
</organism>
<accession>A0ABV1GI37</accession>
<keyword evidence="1" id="KW-0175">Coiled coil</keyword>
<dbReference type="CDD" id="cd12797">
    <property type="entry name" value="M23_peptidase"/>
    <property type="match status" value="1"/>
</dbReference>
<keyword evidence="5" id="KW-1185">Reference proteome</keyword>
<feature type="coiled-coil region" evidence="1">
    <location>
        <begin position="46"/>
        <end position="125"/>
    </location>
</feature>
<feature type="chain" id="PRO_5046003353" evidence="2">
    <location>
        <begin position="42"/>
        <end position="393"/>
    </location>
</feature>
<evidence type="ECO:0000259" key="3">
    <source>
        <dbReference type="Pfam" id="PF01551"/>
    </source>
</evidence>
<name>A0ABV1GI37_9FIRM</name>
<feature type="coiled-coil region" evidence="1">
    <location>
        <begin position="172"/>
        <end position="255"/>
    </location>
</feature>
<feature type="signal peptide" evidence="2">
    <location>
        <begin position="1"/>
        <end position="41"/>
    </location>
</feature>
<dbReference type="Proteomes" id="UP001477672">
    <property type="component" value="Unassembled WGS sequence"/>
</dbReference>
<evidence type="ECO:0000256" key="2">
    <source>
        <dbReference type="SAM" id="SignalP"/>
    </source>
</evidence>
<evidence type="ECO:0000313" key="4">
    <source>
        <dbReference type="EMBL" id="MEQ2521414.1"/>
    </source>
</evidence>
<dbReference type="InterPro" id="IPR050570">
    <property type="entry name" value="Cell_wall_metabolism_enzyme"/>
</dbReference>
<dbReference type="InterPro" id="IPR016047">
    <property type="entry name" value="M23ase_b-sheet_dom"/>
</dbReference>
<dbReference type="EMBL" id="JBBMFA010000106">
    <property type="protein sequence ID" value="MEQ2521414.1"/>
    <property type="molecule type" value="Genomic_DNA"/>
</dbReference>
<dbReference type="Gene3D" id="6.10.250.3150">
    <property type="match status" value="1"/>
</dbReference>
<dbReference type="PANTHER" id="PTHR21666">
    <property type="entry name" value="PEPTIDASE-RELATED"/>
    <property type="match status" value="1"/>
</dbReference>
<dbReference type="Gene3D" id="2.70.70.10">
    <property type="entry name" value="Glucose Permease (Domain IIA)"/>
    <property type="match status" value="1"/>
</dbReference>
<dbReference type="RefSeq" id="WP_349216871.1">
    <property type="nucleotide sequence ID" value="NZ_JBBMFA010000106.1"/>
</dbReference>
<sequence>MCYSGNTTLLLRQGEMDLVWKKRCAALVLALALVPAMGAAAAETPAEELERLRKEQQQIEQSIEDAQDDIEQAGQQKELYTQKKNNIGAQIEAMKLQIDTQQAQIEQTQAQIAQTVTQLDASRQRFEDRMVSIYEMSRQSSLSVLLGLDSFSEMLRFSENLQSIAVSDTQIMENLRAQEQTLEQQAAQEQQQMDQLNASQEELKRLEAEYAQALQQADSQMTQAQAEKESYEKASAEKEKEIEEAERRYAEWAAQDDNPGVDFTGGTFVWPLPGYTQNSPMGWRTDPITGQQSFHRGTDIPAPKGTRIYAAAGGVVSTHADSSYGTCVKISHGGGLVTIYAHMSARADGIGDGVVVEQGQLIGYVGSTGRSTGNHLHFEANLNGTPVSVFDYL</sequence>
<dbReference type="Pfam" id="PF01551">
    <property type="entry name" value="Peptidase_M23"/>
    <property type="match status" value="1"/>
</dbReference>
<evidence type="ECO:0000256" key="1">
    <source>
        <dbReference type="SAM" id="Coils"/>
    </source>
</evidence>
<evidence type="ECO:0000313" key="5">
    <source>
        <dbReference type="Proteomes" id="UP001477672"/>
    </source>
</evidence>
<dbReference type="PANTHER" id="PTHR21666:SF270">
    <property type="entry name" value="MUREIN HYDROLASE ACTIVATOR ENVC"/>
    <property type="match status" value="1"/>
</dbReference>